<dbReference type="AlphaFoldDB" id="A0A9P4S4U2"/>
<dbReference type="OrthoDB" id="4657524at2759"/>
<feature type="domain" description="Cell wall mannoprotein PIR1-like C-terminal" evidence="3">
    <location>
        <begin position="66"/>
        <end position="140"/>
    </location>
</feature>
<dbReference type="InterPro" id="IPR018620">
    <property type="entry name" value="Ubiquitin3-bd_protein_But2_C"/>
</dbReference>
<dbReference type="PANTHER" id="PTHR39613">
    <property type="entry name" value="ANCHORED CELL WALL PROTEIN, PUTATIVE (AFU_ORTHOLOGUE AFUA_4G08960)-RELATED"/>
    <property type="match status" value="1"/>
</dbReference>
<reference evidence="4" key="1">
    <citation type="journal article" date="2020" name="Stud. Mycol.">
        <title>101 Dothideomycetes genomes: a test case for predicting lifestyles and emergence of pathogens.</title>
        <authorList>
            <person name="Haridas S."/>
            <person name="Albert R."/>
            <person name="Binder M."/>
            <person name="Bloem J."/>
            <person name="Labutti K."/>
            <person name="Salamov A."/>
            <person name="Andreopoulos B."/>
            <person name="Baker S."/>
            <person name="Barry K."/>
            <person name="Bills G."/>
            <person name="Bluhm B."/>
            <person name="Cannon C."/>
            <person name="Castanera R."/>
            <person name="Culley D."/>
            <person name="Daum C."/>
            <person name="Ezra D."/>
            <person name="Gonzalez J."/>
            <person name="Henrissat B."/>
            <person name="Kuo A."/>
            <person name="Liang C."/>
            <person name="Lipzen A."/>
            <person name="Lutzoni F."/>
            <person name="Magnuson J."/>
            <person name="Mondo S."/>
            <person name="Nolan M."/>
            <person name="Ohm R."/>
            <person name="Pangilinan J."/>
            <person name="Park H.-J."/>
            <person name="Ramirez L."/>
            <person name="Alfaro M."/>
            <person name="Sun H."/>
            <person name="Tritt A."/>
            <person name="Yoshinaga Y."/>
            <person name="Zwiers L.-H."/>
            <person name="Turgeon B."/>
            <person name="Goodwin S."/>
            <person name="Spatafora J."/>
            <person name="Crous P."/>
            <person name="Grigoriev I."/>
        </authorList>
    </citation>
    <scope>NUCLEOTIDE SEQUENCE</scope>
    <source>
        <strain evidence="4">CBS 101060</strain>
    </source>
</reference>
<accession>A0A9P4S4U2</accession>
<dbReference type="Proteomes" id="UP000799429">
    <property type="component" value="Unassembled WGS sequence"/>
</dbReference>
<name>A0A9P4S4U2_9PEZI</name>
<comment type="caution">
    <text evidence="4">The sequence shown here is derived from an EMBL/GenBank/DDBJ whole genome shotgun (WGS) entry which is preliminary data.</text>
</comment>
<evidence type="ECO:0008006" key="6">
    <source>
        <dbReference type="Google" id="ProtNLM"/>
    </source>
</evidence>
<protein>
    <recommendedName>
        <fullName evidence="6">Ubiquitin 3 binding protein But2 C-terminal domain-containing protein</fullName>
    </recommendedName>
</protein>
<sequence length="1064" mass="121084">MVKAFTPFAFALGASAAAIKRGGYGEKHCFNVYAVDGAWSALGQLDDGQVRIGGGHGVSTFCVEDGVVTDSHGRGCIVTPETSQIQCDAGAKGTPGFSCESGDLVTYHGKDCFWACPVNDFGEWNVYTEPLKGQLKCVEVRLKYAAVEASELKRREAHKQRCEEDDEECYSHHHHPEPEHCEEDDEECHLHHHHHHPEPEHCKEHDEECHSHHHHPEPEPDCEVDHHHEKCRPINCHEHPHHPHCHHEEEVVKVCCVFWVGQKDHCSCPPEGHNLFGKVGKVMKRCLGDHCEHHPPDCHHHPYLEDCKPRRPDHCDDEPDHEECRHHKPEPEALCEEDDEECHHHHHHYTPIPKVDCEKYPHHPHCPPETEIVKVCCVFWVGQKDHCGCPPEGHHLFGKVGKVMKRCLGDHCEPHPPDCHHHPYLEDCKPKRPVHCEEEPDHEDCHHYHHHPPEPDCENHPHHHMCPHPPSPPEEVEVIKICCVSWEGQKDHCSCPSKGHHLFGKVGQVQKRCLGDHCEPHPPDCHQHPFLHGCPLPPPPKPVDCEKYPHHYGCPPPMPDCHHHPHHPECHSEPEYEEVEVVKVCCVFWVGQKDHCSCPPKGHDLFGKVGMVQKRCLGDHCEPHPPDCRHHPYLEGCPKPNCDEHPHHHLCPPPPPPKPVDCEKHPYHYGCPPPKPDCKKHPHHHDCHSEPEYEDVEVIKVCCAFWVGQKDHCSCPPEGHDLFGKVGKVQKRCFGDHCEPHPPDCHHHPYLEDCPEPSPELDCEHHPHHHGCHPPKLDCHHHPHHPDCPSPPAEEEIVKVCCMFWVGQKDKCGCPPEGHHLFGKVGKVQKRCAGDDCETDCEVHPDVEDCKPKVNCDELPDHDECHNVKPKPMPPPLCEQTPDHEDCQDKHNLPLLPPHPPAPKDCPADLEGPFQFPHLIVPIDASKPHKACGTQYNGVCSATKSTIYNFDIPESYKGKTCSLIFLFPKKGHMETSDYKYNGHGSIRASVLWAPADEHTTYANAPAKKRDFGSFDIKPGHEYVLDTYPCRHGMRIGFELESEGIELEYFQDYNPEPIGLYLRQC</sequence>
<evidence type="ECO:0000259" key="2">
    <source>
        <dbReference type="Pfam" id="PF09792"/>
    </source>
</evidence>
<evidence type="ECO:0000259" key="3">
    <source>
        <dbReference type="Pfam" id="PF22799"/>
    </source>
</evidence>
<organism evidence="4 5">
    <name type="scientific">Patellaria atrata CBS 101060</name>
    <dbReference type="NCBI Taxonomy" id="1346257"/>
    <lineage>
        <taxon>Eukaryota</taxon>
        <taxon>Fungi</taxon>
        <taxon>Dikarya</taxon>
        <taxon>Ascomycota</taxon>
        <taxon>Pezizomycotina</taxon>
        <taxon>Dothideomycetes</taxon>
        <taxon>Dothideomycetes incertae sedis</taxon>
        <taxon>Patellariales</taxon>
        <taxon>Patellariaceae</taxon>
        <taxon>Patellaria</taxon>
    </lineage>
</organism>
<evidence type="ECO:0000313" key="5">
    <source>
        <dbReference type="Proteomes" id="UP000799429"/>
    </source>
</evidence>
<dbReference type="EMBL" id="MU006110">
    <property type="protein sequence ID" value="KAF2835267.1"/>
    <property type="molecule type" value="Genomic_DNA"/>
</dbReference>
<gene>
    <name evidence="4" type="ORF">M501DRAFT_1020042</name>
</gene>
<dbReference type="Pfam" id="PF22799">
    <property type="entry name" value="PIR1-like_C"/>
    <property type="match status" value="1"/>
</dbReference>
<feature type="signal peptide" evidence="1">
    <location>
        <begin position="1"/>
        <end position="16"/>
    </location>
</feature>
<keyword evidence="5" id="KW-1185">Reference proteome</keyword>
<keyword evidence="1" id="KW-0732">Signal</keyword>
<proteinExistence type="predicted"/>
<dbReference type="Pfam" id="PF09792">
    <property type="entry name" value="But2"/>
    <property type="match status" value="1"/>
</dbReference>
<evidence type="ECO:0000256" key="1">
    <source>
        <dbReference type="SAM" id="SignalP"/>
    </source>
</evidence>
<feature type="chain" id="PRO_5040382945" description="Ubiquitin 3 binding protein But2 C-terminal domain-containing protein" evidence="1">
    <location>
        <begin position="17"/>
        <end position="1064"/>
    </location>
</feature>
<dbReference type="PANTHER" id="PTHR39613:SF1">
    <property type="entry name" value="ANCHORED CELL WALL PROTEIN, PUTATIVE (AFU_ORTHOLOGUE AFUA_4G08960)-RELATED"/>
    <property type="match status" value="1"/>
</dbReference>
<evidence type="ECO:0000313" key="4">
    <source>
        <dbReference type="EMBL" id="KAF2835267.1"/>
    </source>
</evidence>
<feature type="domain" description="Ubiquitin 3 binding protein But2 C-terminal" evidence="2">
    <location>
        <begin position="915"/>
        <end position="1054"/>
    </location>
</feature>
<dbReference type="InterPro" id="IPR054508">
    <property type="entry name" value="PIR1-like_C"/>
</dbReference>